<evidence type="ECO:0000256" key="2">
    <source>
        <dbReference type="ARBA" id="ARBA00023015"/>
    </source>
</evidence>
<dbReference type="InterPro" id="IPR036638">
    <property type="entry name" value="HLH_DNA-bd_sf"/>
</dbReference>
<dbReference type="AlphaFoldDB" id="A0AAV4EWQ1"/>
<gene>
    <name evidence="9" type="ORF">ElyMa_001925500</name>
</gene>
<evidence type="ECO:0000256" key="7">
    <source>
        <dbReference type="SAM" id="MobiDB-lite"/>
    </source>
</evidence>
<feature type="compositionally biased region" description="Basic and acidic residues" evidence="7">
    <location>
        <begin position="392"/>
        <end position="415"/>
    </location>
</feature>
<dbReference type="GO" id="GO:0000978">
    <property type="term" value="F:RNA polymerase II cis-regulatory region sequence-specific DNA binding"/>
    <property type="evidence" value="ECO:0007669"/>
    <property type="project" value="TreeGrafter"/>
</dbReference>
<dbReference type="EMBL" id="BMAT01003902">
    <property type="protein sequence ID" value="GFR64566.1"/>
    <property type="molecule type" value="Genomic_DNA"/>
</dbReference>
<dbReference type="SUPFAM" id="SSF47459">
    <property type="entry name" value="HLH, helix-loop-helix DNA-binding domain"/>
    <property type="match status" value="1"/>
</dbReference>
<protein>
    <submittedName>
        <fullName evidence="9">Transcription factor AP-4-like</fullName>
    </submittedName>
</protein>
<feature type="compositionally biased region" description="Basic residues" evidence="7">
    <location>
        <begin position="506"/>
        <end position="520"/>
    </location>
</feature>
<evidence type="ECO:0000256" key="6">
    <source>
        <dbReference type="SAM" id="Coils"/>
    </source>
</evidence>
<feature type="compositionally biased region" description="Basic residues" evidence="7">
    <location>
        <begin position="382"/>
        <end position="391"/>
    </location>
</feature>
<evidence type="ECO:0000313" key="9">
    <source>
        <dbReference type="EMBL" id="GFR64566.1"/>
    </source>
</evidence>
<keyword evidence="3" id="KW-0238">DNA-binding</keyword>
<dbReference type="GO" id="GO:0046983">
    <property type="term" value="F:protein dimerization activity"/>
    <property type="evidence" value="ECO:0007669"/>
    <property type="project" value="InterPro"/>
</dbReference>
<keyword evidence="10" id="KW-1185">Reference proteome</keyword>
<organism evidence="9 10">
    <name type="scientific">Elysia marginata</name>
    <dbReference type="NCBI Taxonomy" id="1093978"/>
    <lineage>
        <taxon>Eukaryota</taxon>
        <taxon>Metazoa</taxon>
        <taxon>Spiralia</taxon>
        <taxon>Lophotrochozoa</taxon>
        <taxon>Mollusca</taxon>
        <taxon>Gastropoda</taxon>
        <taxon>Heterobranchia</taxon>
        <taxon>Euthyneura</taxon>
        <taxon>Panpulmonata</taxon>
        <taxon>Sacoglossa</taxon>
        <taxon>Placobranchoidea</taxon>
        <taxon>Plakobranchidae</taxon>
        <taxon>Elysia</taxon>
    </lineage>
</organism>
<dbReference type="Proteomes" id="UP000762676">
    <property type="component" value="Unassembled WGS sequence"/>
</dbReference>
<dbReference type="InterPro" id="IPR052207">
    <property type="entry name" value="Max-like/E-box_TFs"/>
</dbReference>
<proteinExistence type="predicted"/>
<evidence type="ECO:0000313" key="10">
    <source>
        <dbReference type="Proteomes" id="UP000762676"/>
    </source>
</evidence>
<dbReference type="GO" id="GO:0000981">
    <property type="term" value="F:DNA-binding transcription factor activity, RNA polymerase II-specific"/>
    <property type="evidence" value="ECO:0007669"/>
    <property type="project" value="TreeGrafter"/>
</dbReference>
<feature type="region of interest" description="Disordered" evidence="7">
    <location>
        <begin position="252"/>
        <end position="274"/>
    </location>
</feature>
<keyword evidence="6" id="KW-0175">Coiled coil</keyword>
<dbReference type="GO" id="GO:0005634">
    <property type="term" value="C:nucleus"/>
    <property type="evidence" value="ECO:0007669"/>
    <property type="project" value="UniProtKB-SubCell"/>
</dbReference>
<keyword evidence="4" id="KW-0804">Transcription</keyword>
<dbReference type="InterPro" id="IPR011598">
    <property type="entry name" value="bHLH_dom"/>
</dbReference>
<feature type="region of interest" description="Disordered" evidence="7">
    <location>
        <begin position="367"/>
        <end position="415"/>
    </location>
</feature>
<dbReference type="Gene3D" id="4.10.280.10">
    <property type="entry name" value="Helix-loop-helix DNA-binding domain"/>
    <property type="match status" value="1"/>
</dbReference>
<comment type="subcellular location">
    <subcellularLocation>
        <location evidence="1">Nucleus</location>
    </subcellularLocation>
</comment>
<dbReference type="PANTHER" id="PTHR15741:SF27">
    <property type="entry name" value="TRANSCRIPTION FACTOR AP-4"/>
    <property type="match status" value="1"/>
</dbReference>
<evidence type="ECO:0000256" key="5">
    <source>
        <dbReference type="ARBA" id="ARBA00023242"/>
    </source>
</evidence>
<comment type="caution">
    <text evidence="9">The sequence shown here is derived from an EMBL/GenBank/DDBJ whole genome shotgun (WGS) entry which is preliminary data.</text>
</comment>
<keyword evidence="2" id="KW-0805">Transcription regulation</keyword>
<dbReference type="SMART" id="SM00353">
    <property type="entry name" value="HLH"/>
    <property type="match status" value="1"/>
</dbReference>
<keyword evidence="5" id="KW-0539">Nucleus</keyword>
<evidence type="ECO:0000256" key="4">
    <source>
        <dbReference type="ARBA" id="ARBA00023163"/>
    </source>
</evidence>
<feature type="region of interest" description="Disordered" evidence="7">
    <location>
        <begin position="473"/>
        <end position="528"/>
    </location>
</feature>
<evidence type="ECO:0000256" key="1">
    <source>
        <dbReference type="ARBA" id="ARBA00004123"/>
    </source>
</evidence>
<accession>A0AAV4EWQ1</accession>
<dbReference type="CDD" id="cd11419">
    <property type="entry name" value="bHLHzip_TFAP4"/>
    <property type="match status" value="1"/>
</dbReference>
<feature type="region of interest" description="Disordered" evidence="7">
    <location>
        <begin position="120"/>
        <end position="168"/>
    </location>
</feature>
<dbReference type="PANTHER" id="PTHR15741">
    <property type="entry name" value="BASIC HELIX-LOOP-HELIX ZIP TRANSCRIPTION FACTOR"/>
    <property type="match status" value="1"/>
</dbReference>
<dbReference type="Pfam" id="PF00010">
    <property type="entry name" value="HLH"/>
    <property type="match status" value="1"/>
</dbReference>
<sequence>MSVDIRSSDRRRYMNEIQAREKEIAAGLLKAGQPESPKLQESDKRHRREIANSNERRRMQCINAGFTSLRALIPQLEGEKLSKAAILQQTTEYITALEKDKRRLQLQVDHYTLLLSDMGTQGQQRTASTGTDGFVACTPPPSKRKKRITESSDEGVGALSDESDDGGQLSEQLRQENLSLNHQLDAERQRCQAMEEKNQMLERQLFSLLQSQQPAPMHTLEEMGPVKIESQSTPVHESLYNREVVEVIGSMRGMPTPPREDSSGQIYSHLPPRPMSPTPERGMAMELSSSMSNVTEVSTTPQSRSLIESRPASVHYDSLPLLRASLSLTAKGESISYPEETSAPGVTFQQVSVAPEPEKQVAITATTLQDDDQPMRTYQHRDHPRRRHRQQARLERQRAQQEEEEKLRRQEQEKERLYQERVLAPPLPPASHPQAFRPAQNLENLVEAIRHIEGEAALCDPVRLYEEEHKLYEKRQAPTNSSEESSSMSDPDELKSESSGRDSPLQHHHHQHHTYHQRHLQHPEHSTLSDHHLQLNNASSPSLSSLSISSLPSETEKASPVSVVSGSLSNYQSHATFLVHQSSSHPSSFYRPGVIVHKQ</sequence>
<name>A0AAV4EWQ1_9GAST</name>
<evidence type="ECO:0000256" key="3">
    <source>
        <dbReference type="ARBA" id="ARBA00023125"/>
    </source>
</evidence>
<feature type="compositionally biased region" description="Polar residues" evidence="7">
    <location>
        <begin position="120"/>
        <end position="131"/>
    </location>
</feature>
<feature type="region of interest" description="Disordered" evidence="7">
    <location>
        <begin position="30"/>
        <end position="56"/>
    </location>
</feature>
<evidence type="ECO:0000259" key="8">
    <source>
        <dbReference type="PROSITE" id="PS50888"/>
    </source>
</evidence>
<feature type="domain" description="BHLH" evidence="8">
    <location>
        <begin position="46"/>
        <end position="97"/>
    </location>
</feature>
<dbReference type="PROSITE" id="PS50888">
    <property type="entry name" value="BHLH"/>
    <property type="match status" value="1"/>
</dbReference>
<feature type="coiled-coil region" evidence="6">
    <location>
        <begin position="170"/>
        <end position="211"/>
    </location>
</feature>
<reference evidence="9 10" key="1">
    <citation type="journal article" date="2021" name="Elife">
        <title>Chloroplast acquisition without the gene transfer in kleptoplastic sea slugs, Plakobranchus ocellatus.</title>
        <authorList>
            <person name="Maeda T."/>
            <person name="Takahashi S."/>
            <person name="Yoshida T."/>
            <person name="Shimamura S."/>
            <person name="Takaki Y."/>
            <person name="Nagai Y."/>
            <person name="Toyoda A."/>
            <person name="Suzuki Y."/>
            <person name="Arimoto A."/>
            <person name="Ishii H."/>
            <person name="Satoh N."/>
            <person name="Nishiyama T."/>
            <person name="Hasebe M."/>
            <person name="Maruyama T."/>
            <person name="Minagawa J."/>
            <person name="Obokata J."/>
            <person name="Shigenobu S."/>
        </authorList>
    </citation>
    <scope>NUCLEOTIDE SEQUENCE [LARGE SCALE GENOMIC DNA]</scope>
</reference>